<feature type="chain" id="PRO_5011782216" description="DUF2796 domain-containing protein" evidence="2">
    <location>
        <begin position="24"/>
        <end position="216"/>
    </location>
</feature>
<evidence type="ECO:0008006" key="5">
    <source>
        <dbReference type="Google" id="ProtNLM"/>
    </source>
</evidence>
<feature type="region of interest" description="Disordered" evidence="1">
    <location>
        <begin position="108"/>
        <end position="153"/>
    </location>
</feature>
<dbReference type="Pfam" id="PF10986">
    <property type="entry name" value="ZrgA"/>
    <property type="match status" value="1"/>
</dbReference>
<dbReference type="AlphaFoldDB" id="A0A1H2QIP0"/>
<accession>A0A1H2QIP0</accession>
<evidence type="ECO:0000313" key="4">
    <source>
        <dbReference type="Proteomes" id="UP000199118"/>
    </source>
</evidence>
<protein>
    <recommendedName>
        <fullName evidence="5">DUF2796 domain-containing protein</fullName>
    </recommendedName>
</protein>
<feature type="signal peptide" evidence="2">
    <location>
        <begin position="1"/>
        <end position="23"/>
    </location>
</feature>
<dbReference type="OrthoDB" id="7346546at2"/>
<proteinExistence type="predicted"/>
<keyword evidence="2" id="KW-0732">Signal</keyword>
<name>A0A1H2QIP0_9RHOB</name>
<keyword evidence="4" id="KW-1185">Reference proteome</keyword>
<dbReference type="Proteomes" id="UP000199118">
    <property type="component" value="Unassembled WGS sequence"/>
</dbReference>
<dbReference type="RefSeq" id="WP_092679163.1">
    <property type="nucleotide sequence ID" value="NZ_FNMZ01000001.1"/>
</dbReference>
<sequence>MKTARLALLASAAAILVAAPLHAQDKREMEAHEHGVSTLELAVEGGEVAINLTSPGADIVGFEYAASSDADKDAVEAAIRVLLTPENVVTLPDAAECRLTEVLAHLHGGGDHDEDEHGHGDHEDHADDHADEAHHDDGHGDDHGDEHGDDHEAGAEHSEFHVRYRFACEHPEDLTALAFPFFERFGAAKEIEAQYVTDAGAGSAEITRDAAELSLK</sequence>
<gene>
    <name evidence="3" type="ORF">SAMN05444336_10164</name>
</gene>
<dbReference type="STRING" id="356660.SAMN05444336_10164"/>
<dbReference type="InterPro" id="IPR021253">
    <property type="entry name" value="ZrgA-like"/>
</dbReference>
<evidence type="ECO:0000256" key="1">
    <source>
        <dbReference type="SAM" id="MobiDB-lite"/>
    </source>
</evidence>
<evidence type="ECO:0000313" key="3">
    <source>
        <dbReference type="EMBL" id="SDW07006.1"/>
    </source>
</evidence>
<evidence type="ECO:0000256" key="2">
    <source>
        <dbReference type="SAM" id="SignalP"/>
    </source>
</evidence>
<organism evidence="3 4">
    <name type="scientific">Albimonas donghaensis</name>
    <dbReference type="NCBI Taxonomy" id="356660"/>
    <lineage>
        <taxon>Bacteria</taxon>
        <taxon>Pseudomonadati</taxon>
        <taxon>Pseudomonadota</taxon>
        <taxon>Alphaproteobacteria</taxon>
        <taxon>Rhodobacterales</taxon>
        <taxon>Paracoccaceae</taxon>
        <taxon>Albimonas</taxon>
    </lineage>
</organism>
<reference evidence="3 4" key="1">
    <citation type="submission" date="2016-10" db="EMBL/GenBank/DDBJ databases">
        <authorList>
            <person name="de Groot N.N."/>
        </authorList>
    </citation>
    <scope>NUCLEOTIDE SEQUENCE [LARGE SCALE GENOMIC DNA]</scope>
    <source>
        <strain evidence="3 4">DSM 17890</strain>
    </source>
</reference>
<dbReference type="EMBL" id="FNMZ01000001">
    <property type="protein sequence ID" value="SDW07006.1"/>
    <property type="molecule type" value="Genomic_DNA"/>
</dbReference>